<feature type="region of interest" description="Disordered" evidence="1">
    <location>
        <begin position="1"/>
        <end position="102"/>
    </location>
</feature>
<feature type="compositionally biased region" description="Basic residues" evidence="1">
    <location>
        <begin position="19"/>
        <end position="29"/>
    </location>
</feature>
<sequence>MLGEGARRKAAPPGCTAAPRHHSTIAHRHSSADLALSPSRSLARSLSPPPCPVSTPLSVQRLRPRPAPAAEPEISVRPAIPPRASPNLLRASSGGLEELCGP</sequence>
<dbReference type="AlphaFoldDB" id="A0A2T2N9L7"/>
<name>A0A2T2N9L7_CORCC</name>
<evidence type="ECO:0000256" key="1">
    <source>
        <dbReference type="SAM" id="MobiDB-lite"/>
    </source>
</evidence>
<keyword evidence="3" id="KW-1185">Reference proteome</keyword>
<evidence type="ECO:0000313" key="3">
    <source>
        <dbReference type="Proteomes" id="UP000240883"/>
    </source>
</evidence>
<reference evidence="2 3" key="1">
    <citation type="journal article" date="2018" name="Front. Microbiol.">
        <title>Genome-Wide Analysis of Corynespora cassiicola Leaf Fall Disease Putative Effectors.</title>
        <authorList>
            <person name="Lopez D."/>
            <person name="Ribeiro S."/>
            <person name="Label P."/>
            <person name="Fumanal B."/>
            <person name="Venisse J.S."/>
            <person name="Kohler A."/>
            <person name="de Oliveira R.R."/>
            <person name="Labutti K."/>
            <person name="Lipzen A."/>
            <person name="Lail K."/>
            <person name="Bauer D."/>
            <person name="Ohm R.A."/>
            <person name="Barry K.W."/>
            <person name="Spatafora J."/>
            <person name="Grigoriev I.V."/>
            <person name="Martin F.M."/>
            <person name="Pujade-Renaud V."/>
        </authorList>
    </citation>
    <scope>NUCLEOTIDE SEQUENCE [LARGE SCALE GENOMIC DNA]</scope>
    <source>
        <strain evidence="2 3">Philippines</strain>
    </source>
</reference>
<evidence type="ECO:0000313" key="2">
    <source>
        <dbReference type="EMBL" id="PSN62103.1"/>
    </source>
</evidence>
<organism evidence="2 3">
    <name type="scientific">Corynespora cassiicola Philippines</name>
    <dbReference type="NCBI Taxonomy" id="1448308"/>
    <lineage>
        <taxon>Eukaryota</taxon>
        <taxon>Fungi</taxon>
        <taxon>Dikarya</taxon>
        <taxon>Ascomycota</taxon>
        <taxon>Pezizomycotina</taxon>
        <taxon>Dothideomycetes</taxon>
        <taxon>Pleosporomycetidae</taxon>
        <taxon>Pleosporales</taxon>
        <taxon>Corynesporascaceae</taxon>
        <taxon>Corynespora</taxon>
    </lineage>
</organism>
<protein>
    <submittedName>
        <fullName evidence="2">Uncharacterized protein</fullName>
    </submittedName>
</protein>
<dbReference type="EMBL" id="KZ678142">
    <property type="protein sequence ID" value="PSN62103.1"/>
    <property type="molecule type" value="Genomic_DNA"/>
</dbReference>
<feature type="compositionally biased region" description="Low complexity" evidence="1">
    <location>
        <begin position="32"/>
        <end position="46"/>
    </location>
</feature>
<dbReference type="Proteomes" id="UP000240883">
    <property type="component" value="Unassembled WGS sequence"/>
</dbReference>
<proteinExistence type="predicted"/>
<gene>
    <name evidence="2" type="ORF">BS50DRAFT_577959</name>
</gene>
<accession>A0A2T2N9L7</accession>